<evidence type="ECO:0000256" key="5">
    <source>
        <dbReference type="ARBA" id="ARBA00022833"/>
    </source>
</evidence>
<feature type="domain" description="CR-type" evidence="13">
    <location>
        <begin position="125"/>
        <end position="203"/>
    </location>
</feature>
<comment type="caution">
    <text evidence="14">The sequence shown here is derived from an EMBL/GenBank/DDBJ whole genome shotgun (WGS) entry which is preliminary data.</text>
</comment>
<proteinExistence type="inferred from homology"/>
<name>A0A971M3X1_9BACT</name>
<comment type="subunit">
    <text evidence="10">Homodimer.</text>
</comment>
<dbReference type="InterPro" id="IPR018253">
    <property type="entry name" value="DnaJ_domain_CS"/>
</dbReference>
<dbReference type="PROSITE" id="PS50076">
    <property type="entry name" value="DNAJ_2"/>
    <property type="match status" value="1"/>
</dbReference>
<keyword evidence="7 10" id="KW-0143">Chaperone</keyword>
<gene>
    <name evidence="10 14" type="primary">dnaJ</name>
    <name evidence="14" type="ORF">GXY80_08170</name>
</gene>
<sequence>MRKDYHNILNVPRSATDDEIKKAYRKLAFQYHPDRNPHNKEAEEKFKEINEAYEVLSDQEKRYRYERFGSADDAGSIFDFGFRGNFDDVFNDLFGDFFGGQRQRERKGEDLRYNLYIEFEEAVFGVEKEIEIPKEEPCPVCHGSRIEPGHKPSVCKACAGRGQVRHSHGFFTINRTCEHCNGEGFVIKDPCKACRGKGTSKTKKTLKIRIPPGLDTGARLKLRREGAQGHGATTPGDLYVVVHVKEHPVFSREGDDIAVHINVNFPLLCLGGQITVPTVEGETQVTIPPGTQPGEVFRIRSLGVTKTNGYGRGDELVYLNITIPTDLTERQRTLLEELANEFNGDTDVTRRGFKEKFKEMFDWKD</sequence>
<keyword evidence="1 10" id="KW-0235">DNA replication</keyword>
<comment type="domain">
    <text evidence="10">The J domain is necessary and sufficient to stimulate DnaK ATPase activity. Zinc center 1 plays an important role in the autonomous, DnaK-independent chaperone activity of DnaJ. Zinc center 2 is essential for interaction with DnaK and for DnaJ activity.</text>
</comment>
<dbReference type="SMART" id="SM00271">
    <property type="entry name" value="DnaJ"/>
    <property type="match status" value="1"/>
</dbReference>
<evidence type="ECO:0000259" key="13">
    <source>
        <dbReference type="PROSITE" id="PS51188"/>
    </source>
</evidence>
<dbReference type="Pfam" id="PF01556">
    <property type="entry name" value="DnaJ_C"/>
    <property type="match status" value="1"/>
</dbReference>
<evidence type="ECO:0000313" key="14">
    <source>
        <dbReference type="EMBL" id="NLW35440.1"/>
    </source>
</evidence>
<dbReference type="GO" id="GO:0042026">
    <property type="term" value="P:protein refolding"/>
    <property type="evidence" value="ECO:0007669"/>
    <property type="project" value="TreeGrafter"/>
</dbReference>
<reference evidence="14" key="2">
    <citation type="submission" date="2020-01" db="EMBL/GenBank/DDBJ databases">
        <authorList>
            <person name="Campanaro S."/>
        </authorList>
    </citation>
    <scope>NUCLEOTIDE SEQUENCE</scope>
    <source>
        <strain evidence="14">AS06rmzACSIP_7</strain>
    </source>
</reference>
<dbReference type="SUPFAM" id="SSF57938">
    <property type="entry name" value="DnaJ/Hsp40 cysteine-rich domain"/>
    <property type="match status" value="1"/>
</dbReference>
<accession>A0A971M3X1</accession>
<dbReference type="InterPro" id="IPR001305">
    <property type="entry name" value="HSP_DnaJ_Cys-rich_dom"/>
</dbReference>
<dbReference type="GO" id="GO:0009408">
    <property type="term" value="P:response to heat"/>
    <property type="evidence" value="ECO:0007669"/>
    <property type="project" value="InterPro"/>
</dbReference>
<comment type="similarity">
    <text evidence="8 10">Belongs to the DnaJ family.</text>
</comment>
<dbReference type="GO" id="GO:0005524">
    <property type="term" value="F:ATP binding"/>
    <property type="evidence" value="ECO:0007669"/>
    <property type="project" value="InterPro"/>
</dbReference>
<evidence type="ECO:0000256" key="11">
    <source>
        <dbReference type="PROSITE-ProRule" id="PRU00546"/>
    </source>
</evidence>
<keyword evidence="3 10" id="KW-0677">Repeat</keyword>
<feature type="binding site" evidence="10">
    <location>
        <position position="194"/>
    </location>
    <ligand>
        <name>Zn(2+)</name>
        <dbReference type="ChEBI" id="CHEBI:29105"/>
        <label>1</label>
    </ligand>
</feature>
<dbReference type="PROSITE" id="PS51188">
    <property type="entry name" value="ZF_CR"/>
    <property type="match status" value="1"/>
</dbReference>
<feature type="binding site" evidence="10">
    <location>
        <position position="158"/>
    </location>
    <ligand>
        <name>Zn(2+)</name>
        <dbReference type="ChEBI" id="CHEBI:29105"/>
        <label>2</label>
    </ligand>
</feature>
<feature type="domain" description="J" evidence="12">
    <location>
        <begin position="4"/>
        <end position="69"/>
    </location>
</feature>
<feature type="binding site" evidence="10">
    <location>
        <position position="177"/>
    </location>
    <ligand>
        <name>Zn(2+)</name>
        <dbReference type="ChEBI" id="CHEBI:29105"/>
        <label>2</label>
    </ligand>
</feature>
<feature type="binding site" evidence="10">
    <location>
        <position position="191"/>
    </location>
    <ligand>
        <name>Zn(2+)</name>
        <dbReference type="ChEBI" id="CHEBI:29105"/>
        <label>1</label>
    </ligand>
</feature>
<comment type="cofactor">
    <cofactor evidence="10">
        <name>Zn(2+)</name>
        <dbReference type="ChEBI" id="CHEBI:29105"/>
    </cofactor>
    <text evidence="10">Binds 2 Zn(2+) ions per monomer.</text>
</comment>
<feature type="binding site" evidence="10">
    <location>
        <position position="180"/>
    </location>
    <ligand>
        <name>Zn(2+)</name>
        <dbReference type="ChEBI" id="CHEBI:29105"/>
        <label>2</label>
    </ligand>
</feature>
<dbReference type="AlphaFoldDB" id="A0A971M3X1"/>
<dbReference type="SUPFAM" id="SSF46565">
    <property type="entry name" value="Chaperone J-domain"/>
    <property type="match status" value="1"/>
</dbReference>
<evidence type="ECO:0000256" key="7">
    <source>
        <dbReference type="ARBA" id="ARBA00023186"/>
    </source>
</evidence>
<dbReference type="Pfam" id="PF00684">
    <property type="entry name" value="DnaJ_CXXCXGXG"/>
    <property type="match status" value="1"/>
</dbReference>
<dbReference type="HAMAP" id="MF_01152">
    <property type="entry name" value="DnaJ"/>
    <property type="match status" value="1"/>
</dbReference>
<dbReference type="InterPro" id="IPR008971">
    <property type="entry name" value="HSP40/DnaJ_pept-bd"/>
</dbReference>
<evidence type="ECO:0000313" key="15">
    <source>
        <dbReference type="Proteomes" id="UP000777265"/>
    </source>
</evidence>
<evidence type="ECO:0000256" key="1">
    <source>
        <dbReference type="ARBA" id="ARBA00022705"/>
    </source>
</evidence>
<dbReference type="NCBIfam" id="NF008035">
    <property type="entry name" value="PRK10767.1"/>
    <property type="match status" value="1"/>
</dbReference>
<dbReference type="CDD" id="cd10719">
    <property type="entry name" value="DnaJ_zf"/>
    <property type="match status" value="1"/>
</dbReference>
<reference evidence="14" key="1">
    <citation type="journal article" date="2020" name="Biotechnol. Biofuels">
        <title>New insights from the biogas microbiome by comprehensive genome-resolved metagenomics of nearly 1600 species originating from multiple anaerobic digesters.</title>
        <authorList>
            <person name="Campanaro S."/>
            <person name="Treu L."/>
            <person name="Rodriguez-R L.M."/>
            <person name="Kovalovszki A."/>
            <person name="Ziels R.M."/>
            <person name="Maus I."/>
            <person name="Zhu X."/>
            <person name="Kougias P.G."/>
            <person name="Basile A."/>
            <person name="Luo G."/>
            <person name="Schluter A."/>
            <person name="Konstantinidis K.T."/>
            <person name="Angelidaki I."/>
        </authorList>
    </citation>
    <scope>NUCLEOTIDE SEQUENCE</scope>
    <source>
        <strain evidence="14">AS06rmzACSIP_7</strain>
    </source>
</reference>
<dbReference type="NCBIfam" id="TIGR02349">
    <property type="entry name" value="DnaJ_bact"/>
    <property type="match status" value="1"/>
</dbReference>
<protein>
    <recommendedName>
        <fullName evidence="9 10">Chaperone protein DnaJ</fullName>
    </recommendedName>
</protein>
<feature type="binding site" evidence="10">
    <location>
        <position position="141"/>
    </location>
    <ligand>
        <name>Zn(2+)</name>
        <dbReference type="ChEBI" id="CHEBI:29105"/>
        <label>1</label>
    </ligand>
</feature>
<evidence type="ECO:0000256" key="10">
    <source>
        <dbReference type="HAMAP-Rule" id="MF_01152"/>
    </source>
</evidence>
<dbReference type="GO" id="GO:0006260">
    <property type="term" value="P:DNA replication"/>
    <property type="evidence" value="ECO:0007669"/>
    <property type="project" value="UniProtKB-KW"/>
</dbReference>
<comment type="caution">
    <text evidence="10">Lacks conserved residue(s) required for the propagation of feature annotation.</text>
</comment>
<keyword evidence="6 10" id="KW-0346">Stress response</keyword>
<evidence type="ECO:0000256" key="4">
    <source>
        <dbReference type="ARBA" id="ARBA00022771"/>
    </source>
</evidence>
<keyword evidence="2 10" id="KW-0479">Metal-binding</keyword>
<dbReference type="InterPro" id="IPR012724">
    <property type="entry name" value="DnaJ"/>
</dbReference>
<keyword evidence="5 10" id="KW-0862">Zinc</keyword>
<dbReference type="PANTHER" id="PTHR43096">
    <property type="entry name" value="DNAJ HOMOLOG 1, MITOCHONDRIAL-RELATED"/>
    <property type="match status" value="1"/>
</dbReference>
<dbReference type="GO" id="GO:0008270">
    <property type="term" value="F:zinc ion binding"/>
    <property type="evidence" value="ECO:0007669"/>
    <property type="project" value="UniProtKB-UniRule"/>
</dbReference>
<keyword evidence="4 10" id="KW-0863">Zinc-finger</keyword>
<dbReference type="Gene3D" id="2.10.230.10">
    <property type="entry name" value="Heat shock protein DnaJ, cysteine-rich domain"/>
    <property type="match status" value="1"/>
</dbReference>
<dbReference type="PROSITE" id="PS00636">
    <property type="entry name" value="DNAJ_1"/>
    <property type="match status" value="1"/>
</dbReference>
<dbReference type="Gene3D" id="2.60.260.20">
    <property type="entry name" value="Urease metallochaperone UreE, N-terminal domain"/>
    <property type="match status" value="2"/>
</dbReference>
<dbReference type="FunFam" id="2.60.260.20:FF:000005">
    <property type="entry name" value="Chaperone protein dnaJ 1, mitochondrial"/>
    <property type="match status" value="1"/>
</dbReference>
<comment type="subcellular location">
    <subcellularLocation>
        <location evidence="10">Cytoplasm</location>
    </subcellularLocation>
</comment>
<dbReference type="Gene3D" id="1.10.287.110">
    <property type="entry name" value="DnaJ domain"/>
    <property type="match status" value="1"/>
</dbReference>
<dbReference type="InterPro" id="IPR036869">
    <property type="entry name" value="J_dom_sf"/>
</dbReference>
<evidence type="ECO:0000256" key="2">
    <source>
        <dbReference type="ARBA" id="ARBA00022723"/>
    </source>
</evidence>
<comment type="function">
    <text evidence="10">Participates actively in the response to hyperosmotic and heat shock by preventing the aggregation of stress-denatured proteins and by disaggregating proteins, also in an autonomous, DnaK-independent fashion. Unfolded proteins bind initially to DnaJ; upon interaction with the DnaJ-bound protein, DnaK hydrolyzes its bound ATP, resulting in the formation of a stable complex. GrpE releases ADP from DnaK; ATP binding to DnaK triggers the release of the substrate protein, thus completing the reaction cycle. Several rounds of ATP-dependent interactions between DnaJ, DnaK and GrpE are required for fully efficient folding. Also involved, together with DnaK and GrpE, in the DNA replication of plasmids through activation of initiation proteins.</text>
</comment>
<dbReference type="Proteomes" id="UP000777265">
    <property type="component" value="Unassembled WGS sequence"/>
</dbReference>
<feature type="binding site" evidence="10">
    <location>
        <position position="155"/>
    </location>
    <ligand>
        <name>Zn(2+)</name>
        <dbReference type="ChEBI" id="CHEBI:29105"/>
        <label>2</label>
    </ligand>
</feature>
<dbReference type="InterPro" id="IPR002939">
    <property type="entry name" value="DnaJ_C"/>
</dbReference>
<evidence type="ECO:0000256" key="9">
    <source>
        <dbReference type="ARBA" id="ARBA00067609"/>
    </source>
</evidence>
<feature type="zinc finger region" description="CR-type" evidence="11">
    <location>
        <begin position="125"/>
        <end position="203"/>
    </location>
</feature>
<dbReference type="GO" id="GO:0031072">
    <property type="term" value="F:heat shock protein binding"/>
    <property type="evidence" value="ECO:0007669"/>
    <property type="project" value="InterPro"/>
</dbReference>
<dbReference type="EMBL" id="JAAYEE010000132">
    <property type="protein sequence ID" value="NLW35440.1"/>
    <property type="molecule type" value="Genomic_DNA"/>
</dbReference>
<organism evidence="14 15">
    <name type="scientific">Syntrophorhabdus aromaticivorans</name>
    <dbReference type="NCBI Taxonomy" id="328301"/>
    <lineage>
        <taxon>Bacteria</taxon>
        <taxon>Pseudomonadati</taxon>
        <taxon>Thermodesulfobacteriota</taxon>
        <taxon>Syntrophorhabdia</taxon>
        <taxon>Syntrophorhabdales</taxon>
        <taxon>Syntrophorhabdaceae</taxon>
        <taxon>Syntrophorhabdus</taxon>
    </lineage>
</organism>
<dbReference type="CDD" id="cd10747">
    <property type="entry name" value="DnaJ_C"/>
    <property type="match status" value="1"/>
</dbReference>
<dbReference type="FunFam" id="2.10.230.10:FF:000002">
    <property type="entry name" value="Molecular chaperone DnaJ"/>
    <property type="match status" value="1"/>
</dbReference>
<keyword evidence="10" id="KW-0963">Cytoplasm</keyword>
<dbReference type="CDD" id="cd06257">
    <property type="entry name" value="DnaJ"/>
    <property type="match status" value="1"/>
</dbReference>
<dbReference type="InterPro" id="IPR036410">
    <property type="entry name" value="HSP_DnaJ_Cys-rich_dom_sf"/>
</dbReference>
<dbReference type="GO" id="GO:0005737">
    <property type="term" value="C:cytoplasm"/>
    <property type="evidence" value="ECO:0007669"/>
    <property type="project" value="UniProtKB-SubCell"/>
</dbReference>
<evidence type="ECO:0000256" key="3">
    <source>
        <dbReference type="ARBA" id="ARBA00022737"/>
    </source>
</evidence>
<dbReference type="PANTHER" id="PTHR43096:SF52">
    <property type="entry name" value="DNAJ HOMOLOG 1, MITOCHONDRIAL-RELATED"/>
    <property type="match status" value="1"/>
</dbReference>
<dbReference type="GO" id="GO:0051082">
    <property type="term" value="F:unfolded protein binding"/>
    <property type="evidence" value="ECO:0007669"/>
    <property type="project" value="UniProtKB-UniRule"/>
</dbReference>
<dbReference type="Pfam" id="PF00226">
    <property type="entry name" value="DnaJ"/>
    <property type="match status" value="1"/>
</dbReference>
<evidence type="ECO:0000256" key="6">
    <source>
        <dbReference type="ARBA" id="ARBA00023016"/>
    </source>
</evidence>
<evidence type="ECO:0000256" key="8">
    <source>
        <dbReference type="ARBA" id="ARBA00061004"/>
    </source>
</evidence>
<dbReference type="InterPro" id="IPR001623">
    <property type="entry name" value="DnaJ_domain"/>
</dbReference>
<dbReference type="SUPFAM" id="SSF49493">
    <property type="entry name" value="HSP40/DnaJ peptide-binding domain"/>
    <property type="match status" value="2"/>
</dbReference>
<evidence type="ECO:0000259" key="12">
    <source>
        <dbReference type="PROSITE" id="PS50076"/>
    </source>
</evidence>
<feature type="binding site" evidence="10">
    <location>
        <position position="138"/>
    </location>
    <ligand>
        <name>Zn(2+)</name>
        <dbReference type="ChEBI" id="CHEBI:29105"/>
        <label>1</label>
    </ligand>
</feature>
<dbReference type="PRINTS" id="PR00625">
    <property type="entry name" value="JDOMAIN"/>
</dbReference>